<comment type="function">
    <text evidence="1">The glycine cleavage system catalyzes the degradation of glycine. The P protein binds the alpha-amino group of glycine through its pyridoxal phosphate cofactor; CO(2) is released and the remaining methylamine moiety is then transferred to the lipoamide cofactor of the H protein.</text>
</comment>
<keyword evidence="9" id="KW-0808">Transferase</keyword>
<dbReference type="Pfam" id="PF21478">
    <property type="entry name" value="GcvP2_C"/>
    <property type="match status" value="1"/>
</dbReference>
<comment type="catalytic activity">
    <reaction evidence="5">
        <text>N(6)-[(R)-lipoyl]-L-lysyl-[glycine-cleavage complex H protein] + glycine + H(+) = N(6)-[(R)-S(8)-aminomethyldihydrolipoyl]-L-lysyl-[glycine-cleavage complex H protein] + CO2</text>
        <dbReference type="Rhea" id="RHEA:24304"/>
        <dbReference type="Rhea" id="RHEA-COMP:10494"/>
        <dbReference type="Rhea" id="RHEA-COMP:10495"/>
        <dbReference type="ChEBI" id="CHEBI:15378"/>
        <dbReference type="ChEBI" id="CHEBI:16526"/>
        <dbReference type="ChEBI" id="CHEBI:57305"/>
        <dbReference type="ChEBI" id="CHEBI:83099"/>
        <dbReference type="ChEBI" id="CHEBI:83143"/>
        <dbReference type="EC" id="1.4.4.2"/>
    </reaction>
</comment>
<protein>
    <recommendedName>
        <fullName evidence="2">glycine dehydrogenase (aminomethyl-transferring)</fullName>
        <ecNumber evidence="2">1.4.4.2</ecNumber>
    </recommendedName>
</protein>
<dbReference type="Gene3D" id="6.20.440.10">
    <property type="match status" value="1"/>
</dbReference>
<dbReference type="Pfam" id="PF00266">
    <property type="entry name" value="Aminotran_5"/>
    <property type="match status" value="1"/>
</dbReference>
<evidence type="ECO:0000256" key="2">
    <source>
        <dbReference type="ARBA" id="ARBA00012134"/>
    </source>
</evidence>
<dbReference type="EMBL" id="WTYD01000001">
    <property type="protein sequence ID" value="MXO54116.1"/>
    <property type="molecule type" value="Genomic_DNA"/>
</dbReference>
<evidence type="ECO:0000313" key="10">
    <source>
        <dbReference type="Proteomes" id="UP000430272"/>
    </source>
</evidence>
<dbReference type="PANTHER" id="PTHR11773">
    <property type="entry name" value="GLYCINE DEHYDROGENASE, DECARBOXYLATING"/>
    <property type="match status" value="1"/>
</dbReference>
<dbReference type="GO" id="GO:0019464">
    <property type="term" value="P:glycine decarboxylation via glycine cleavage system"/>
    <property type="evidence" value="ECO:0007669"/>
    <property type="project" value="TreeGrafter"/>
</dbReference>
<dbReference type="Proteomes" id="UP000430272">
    <property type="component" value="Unassembled WGS sequence"/>
</dbReference>
<dbReference type="InterPro" id="IPR049316">
    <property type="entry name" value="GDC-P_C"/>
</dbReference>
<sequence length="572" mass="60599">MNAPNKSGWKPGTPVEGHNAVSGPDTVTGNRALMLEEPLIFEIGGPDTTGVDFASPLPFRGGAGGGACNDRGASSDDSPHPNPSPEEEGLSSRLGDLARSEPIGLPGLTEPETVRHYTRLSRQNYAIDLGLFPLGSCTMKHNPRLNEKVARMPGFADVHPLQPVDTVRGALEVVNELAHWLITLTGMHGVAMSPKAGAHGELCGILCIRAALEAKGDAREVILVPESAHGTNPATAAFAGYRVEDIPATSEGRVDLEALKARLGPDVAGVMITNPNTCGLFERDMKAISDAVHAAGGYVYCDGANFNAIVGRVRPGDLGVDAMHINLHKTFSTPHGGGGPGSGPVVLSEALSPFAPLPYTARTADGVVHLVEEEDADSFSEEHFGGKMQSFGRMTAFHGQMGMFTRALTYILSHGADGLRQVAEDAVLNANYVLRSLEDLLHAPFAHSGPCMHEALFGDKGFAEGLSTLDLAKALIDEGYHPMTMYFPLVVHGAMLVEPTETESKAALDQFIMALRSVAERAIAGDESMKSAPHYAPRRRLDETQAARKPLLAWQGELAPGGRAVRSEVGGR</sequence>
<keyword evidence="4" id="KW-0560">Oxidoreductase</keyword>
<keyword evidence="10" id="KW-1185">Reference proteome</keyword>
<dbReference type="InterPro" id="IPR020581">
    <property type="entry name" value="GDC_P"/>
</dbReference>
<dbReference type="GO" id="GO:0008483">
    <property type="term" value="F:transaminase activity"/>
    <property type="evidence" value="ECO:0007669"/>
    <property type="project" value="UniProtKB-KW"/>
</dbReference>
<organism evidence="9 10">
    <name type="scientific">Qipengyuania pelagi</name>
    <dbReference type="NCBI Taxonomy" id="994320"/>
    <lineage>
        <taxon>Bacteria</taxon>
        <taxon>Pseudomonadati</taxon>
        <taxon>Pseudomonadota</taxon>
        <taxon>Alphaproteobacteria</taxon>
        <taxon>Sphingomonadales</taxon>
        <taxon>Erythrobacteraceae</taxon>
        <taxon>Qipengyuania</taxon>
    </lineage>
</organism>
<evidence type="ECO:0000259" key="7">
    <source>
        <dbReference type="Pfam" id="PF00266"/>
    </source>
</evidence>
<comment type="caution">
    <text evidence="9">The sequence shown here is derived from an EMBL/GenBank/DDBJ whole genome shotgun (WGS) entry which is preliminary data.</text>
</comment>
<dbReference type="OrthoDB" id="9801272at2"/>
<evidence type="ECO:0000256" key="6">
    <source>
        <dbReference type="SAM" id="MobiDB-lite"/>
    </source>
</evidence>
<dbReference type="GO" id="GO:0016594">
    <property type="term" value="F:glycine binding"/>
    <property type="evidence" value="ECO:0007669"/>
    <property type="project" value="TreeGrafter"/>
</dbReference>
<reference evidence="9 10" key="1">
    <citation type="submission" date="2019-12" db="EMBL/GenBank/DDBJ databases">
        <title>Genomic-based taxomic classification of the family Erythrobacteraceae.</title>
        <authorList>
            <person name="Xu L."/>
        </authorList>
    </citation>
    <scope>NUCLEOTIDE SEQUENCE [LARGE SCALE GENOMIC DNA]</scope>
    <source>
        <strain evidence="9 10">JCM 17468</strain>
    </source>
</reference>
<dbReference type="Gene3D" id="3.90.1150.10">
    <property type="entry name" value="Aspartate Aminotransferase, domain 1"/>
    <property type="match status" value="1"/>
</dbReference>
<feature type="region of interest" description="Disordered" evidence="6">
    <location>
        <begin position="1"/>
        <end position="29"/>
    </location>
</feature>
<name>A0A844Y8F8_9SPHN</name>
<dbReference type="GO" id="GO:0004375">
    <property type="term" value="F:glycine dehydrogenase (decarboxylating) activity"/>
    <property type="evidence" value="ECO:0007669"/>
    <property type="project" value="UniProtKB-EC"/>
</dbReference>
<evidence type="ECO:0000256" key="3">
    <source>
        <dbReference type="ARBA" id="ARBA00022898"/>
    </source>
</evidence>
<keyword evidence="9" id="KW-0032">Aminotransferase</keyword>
<gene>
    <name evidence="9" type="ORF">GRI47_08860</name>
</gene>
<evidence type="ECO:0000256" key="5">
    <source>
        <dbReference type="ARBA" id="ARBA00049026"/>
    </source>
</evidence>
<dbReference type="InterPro" id="IPR015422">
    <property type="entry name" value="PyrdxlP-dep_Trfase_small"/>
</dbReference>
<dbReference type="EC" id="1.4.4.2" evidence="2"/>
<dbReference type="PANTHER" id="PTHR11773:SF1">
    <property type="entry name" value="GLYCINE DEHYDROGENASE (DECARBOXYLATING), MITOCHONDRIAL"/>
    <property type="match status" value="1"/>
</dbReference>
<dbReference type="FunFam" id="3.40.640.10:FF:000224">
    <property type="entry name" value="Probable glycine dehydrogenase (decarboxylating) subunit 2"/>
    <property type="match status" value="1"/>
</dbReference>
<dbReference type="InterPro" id="IPR015424">
    <property type="entry name" value="PyrdxlP-dep_Trfase"/>
</dbReference>
<proteinExistence type="predicted"/>
<feature type="domain" description="Glycine dehydrogenase C-terminal" evidence="8">
    <location>
        <begin position="424"/>
        <end position="521"/>
    </location>
</feature>
<dbReference type="InterPro" id="IPR015421">
    <property type="entry name" value="PyrdxlP-dep_Trfase_major"/>
</dbReference>
<feature type="domain" description="Aminotransferase class V" evidence="7">
    <location>
        <begin position="217"/>
        <end position="336"/>
    </location>
</feature>
<dbReference type="InterPro" id="IPR000192">
    <property type="entry name" value="Aminotrans_V_dom"/>
</dbReference>
<evidence type="ECO:0000313" key="9">
    <source>
        <dbReference type="EMBL" id="MXO54116.1"/>
    </source>
</evidence>
<dbReference type="GO" id="GO:0030170">
    <property type="term" value="F:pyridoxal phosphate binding"/>
    <property type="evidence" value="ECO:0007669"/>
    <property type="project" value="TreeGrafter"/>
</dbReference>
<dbReference type="NCBIfam" id="NF003346">
    <property type="entry name" value="PRK04366.1"/>
    <property type="match status" value="1"/>
</dbReference>
<dbReference type="SUPFAM" id="SSF53383">
    <property type="entry name" value="PLP-dependent transferases"/>
    <property type="match status" value="1"/>
</dbReference>
<dbReference type="RefSeq" id="WP_160660896.1">
    <property type="nucleotide sequence ID" value="NZ_BAABDV010000001.1"/>
</dbReference>
<dbReference type="GO" id="GO:0005829">
    <property type="term" value="C:cytosol"/>
    <property type="evidence" value="ECO:0007669"/>
    <property type="project" value="TreeGrafter"/>
</dbReference>
<evidence type="ECO:0000256" key="1">
    <source>
        <dbReference type="ARBA" id="ARBA00003788"/>
    </source>
</evidence>
<dbReference type="Gene3D" id="3.40.640.10">
    <property type="entry name" value="Type I PLP-dependent aspartate aminotransferase-like (Major domain)"/>
    <property type="match status" value="1"/>
</dbReference>
<evidence type="ECO:0000256" key="4">
    <source>
        <dbReference type="ARBA" id="ARBA00023002"/>
    </source>
</evidence>
<dbReference type="AlphaFoldDB" id="A0A844Y8F8"/>
<keyword evidence="3" id="KW-0663">Pyridoxal phosphate</keyword>
<accession>A0A844Y8F8</accession>
<feature type="region of interest" description="Disordered" evidence="6">
    <location>
        <begin position="44"/>
        <end position="110"/>
    </location>
</feature>
<dbReference type="GO" id="GO:0005960">
    <property type="term" value="C:glycine cleavage complex"/>
    <property type="evidence" value="ECO:0007669"/>
    <property type="project" value="TreeGrafter"/>
</dbReference>
<evidence type="ECO:0000259" key="8">
    <source>
        <dbReference type="Pfam" id="PF21478"/>
    </source>
</evidence>